<evidence type="ECO:0000259" key="6">
    <source>
        <dbReference type="Pfam" id="PF25989"/>
    </source>
</evidence>
<dbReference type="OrthoDB" id="106087at2"/>
<feature type="signal peptide" evidence="3">
    <location>
        <begin position="1"/>
        <end position="28"/>
    </location>
</feature>
<sequence>MTFPASRRGATAAAVLFTSLLACTLVQGCKKAADDADTAPVVSVAAEKAASGSLTETVKSDTVLVPVAQAALVPKISSPIRKFLVQRGDRVRQGQALAELEGADLAAAVVDTRGSLEQAQASFNTTSKAQVVEDLQLAKLNVDQTKAALAVQKAQTDSRANLLQQGAIPRRDYETSKSALVQAQAAYDIAVQHLSSVEHVSQQATVQGAQGGLTSARGKYEEAQSALGYATVRSPINGVITDRPLYAGEMAQAGQPLLTVMDTSVLLAKVHLPQATVATLKVGDKGSVSVQGTDQTADGVISLISPALDAGSTTVEVWLKIPNAQAKLKPGTPVHVSIEVRTLDNVTTVPNEGIITTKTGATAVMIIGADGKAHQTVVKLGITDGKDTQVLDGVKPGDMIVTTGSQSLENGTKVKVGLADDDDDAKPAAGDTKPAAGDPKAGDTKDKDDK</sequence>
<evidence type="ECO:0000313" key="8">
    <source>
        <dbReference type="Proteomes" id="UP000236728"/>
    </source>
</evidence>
<dbReference type="AlphaFoldDB" id="A0A1H5XWG9"/>
<feature type="domain" description="YknX-like C-terminal permuted SH3-like" evidence="6">
    <location>
        <begin position="346"/>
        <end position="416"/>
    </location>
</feature>
<feature type="compositionally biased region" description="Basic and acidic residues" evidence="2">
    <location>
        <begin position="440"/>
        <end position="450"/>
    </location>
</feature>
<dbReference type="RefSeq" id="WP_103932917.1">
    <property type="nucleotide sequence ID" value="NZ_FNVA01000003.1"/>
</dbReference>
<dbReference type="Pfam" id="PF25954">
    <property type="entry name" value="Beta-barrel_RND_2"/>
    <property type="match status" value="1"/>
</dbReference>
<dbReference type="GO" id="GO:0015562">
    <property type="term" value="F:efflux transmembrane transporter activity"/>
    <property type="evidence" value="ECO:0007669"/>
    <property type="project" value="TreeGrafter"/>
</dbReference>
<dbReference type="Gene3D" id="2.40.420.20">
    <property type="match status" value="1"/>
</dbReference>
<feature type="chain" id="PRO_5009289929" evidence="3">
    <location>
        <begin position="29"/>
        <end position="450"/>
    </location>
</feature>
<dbReference type="SUPFAM" id="SSF111369">
    <property type="entry name" value="HlyD-like secretion proteins"/>
    <property type="match status" value="2"/>
</dbReference>
<accession>A0A1H5XWG9</accession>
<keyword evidence="3" id="KW-0732">Signal</keyword>
<gene>
    <name evidence="7" type="ORF">SAMN05421819_2004</name>
</gene>
<reference evidence="7 8" key="1">
    <citation type="submission" date="2016-10" db="EMBL/GenBank/DDBJ databases">
        <authorList>
            <person name="de Groot N.N."/>
        </authorList>
    </citation>
    <scope>NUCLEOTIDE SEQUENCE [LARGE SCALE GENOMIC DNA]</scope>
    <source>
        <strain evidence="7 8">DSM 22489</strain>
    </source>
</reference>
<feature type="domain" description="CusB-like beta-barrel" evidence="4">
    <location>
        <begin position="269"/>
        <end position="338"/>
    </location>
</feature>
<dbReference type="InterPro" id="IPR058647">
    <property type="entry name" value="BSH_CzcB-like"/>
</dbReference>
<evidence type="ECO:0000256" key="3">
    <source>
        <dbReference type="SAM" id="SignalP"/>
    </source>
</evidence>
<comment type="similarity">
    <text evidence="1">Belongs to the membrane fusion protein (MFP) (TC 8.A.1) family.</text>
</comment>
<evidence type="ECO:0000256" key="2">
    <source>
        <dbReference type="SAM" id="MobiDB-lite"/>
    </source>
</evidence>
<name>A0A1H5XWG9_9BACT</name>
<dbReference type="Proteomes" id="UP000236728">
    <property type="component" value="Unassembled WGS sequence"/>
</dbReference>
<dbReference type="Pfam" id="PF25989">
    <property type="entry name" value="YknX_C"/>
    <property type="match status" value="1"/>
</dbReference>
<feature type="region of interest" description="Disordered" evidence="2">
    <location>
        <begin position="412"/>
        <end position="450"/>
    </location>
</feature>
<dbReference type="InterPro" id="IPR058637">
    <property type="entry name" value="YknX-like_C"/>
</dbReference>
<feature type="compositionally biased region" description="Low complexity" evidence="2">
    <location>
        <begin position="427"/>
        <end position="438"/>
    </location>
</feature>
<feature type="domain" description="CzcB-like barrel-sandwich hybrid" evidence="5">
    <location>
        <begin position="70"/>
        <end position="262"/>
    </location>
</feature>
<dbReference type="InterPro" id="IPR006143">
    <property type="entry name" value="RND_pump_MFP"/>
</dbReference>
<evidence type="ECO:0000259" key="5">
    <source>
        <dbReference type="Pfam" id="PF25973"/>
    </source>
</evidence>
<keyword evidence="8" id="KW-1185">Reference proteome</keyword>
<dbReference type="EMBL" id="FNVA01000003">
    <property type="protein sequence ID" value="SEG16018.1"/>
    <property type="molecule type" value="Genomic_DNA"/>
</dbReference>
<evidence type="ECO:0000256" key="1">
    <source>
        <dbReference type="ARBA" id="ARBA00009477"/>
    </source>
</evidence>
<dbReference type="InterPro" id="IPR058792">
    <property type="entry name" value="Beta-barrel_RND_2"/>
</dbReference>
<dbReference type="NCBIfam" id="TIGR01730">
    <property type="entry name" value="RND_mfp"/>
    <property type="match status" value="1"/>
</dbReference>
<evidence type="ECO:0000313" key="7">
    <source>
        <dbReference type="EMBL" id="SEG16018.1"/>
    </source>
</evidence>
<proteinExistence type="inferred from homology"/>
<evidence type="ECO:0000259" key="4">
    <source>
        <dbReference type="Pfam" id="PF25954"/>
    </source>
</evidence>
<dbReference type="Pfam" id="PF25973">
    <property type="entry name" value="BSH_CzcB"/>
    <property type="match status" value="1"/>
</dbReference>
<organism evidence="7 8">
    <name type="scientific">Bryocella elongata</name>
    <dbReference type="NCBI Taxonomy" id="863522"/>
    <lineage>
        <taxon>Bacteria</taxon>
        <taxon>Pseudomonadati</taxon>
        <taxon>Acidobacteriota</taxon>
        <taxon>Terriglobia</taxon>
        <taxon>Terriglobales</taxon>
        <taxon>Acidobacteriaceae</taxon>
        <taxon>Bryocella</taxon>
    </lineage>
</organism>
<dbReference type="PANTHER" id="PTHR30469">
    <property type="entry name" value="MULTIDRUG RESISTANCE PROTEIN MDTA"/>
    <property type="match status" value="1"/>
</dbReference>
<protein>
    <submittedName>
        <fullName evidence="7">RND family efflux transporter, MFP subunit</fullName>
    </submittedName>
</protein>
<dbReference type="PROSITE" id="PS51257">
    <property type="entry name" value="PROKAR_LIPOPROTEIN"/>
    <property type="match status" value="1"/>
</dbReference>
<dbReference type="Gene3D" id="1.10.287.470">
    <property type="entry name" value="Helix hairpin bin"/>
    <property type="match status" value="1"/>
</dbReference>
<dbReference type="Gene3D" id="2.40.30.170">
    <property type="match status" value="1"/>
</dbReference>
<dbReference type="GO" id="GO:1990281">
    <property type="term" value="C:efflux pump complex"/>
    <property type="evidence" value="ECO:0007669"/>
    <property type="project" value="TreeGrafter"/>
</dbReference>
<dbReference type="Gene3D" id="2.40.50.100">
    <property type="match status" value="1"/>
</dbReference>